<protein>
    <submittedName>
        <fullName evidence="2">Uncharacterized protein</fullName>
    </submittedName>
</protein>
<keyword evidence="1" id="KW-0812">Transmembrane</keyword>
<gene>
    <name evidence="2" type="ORF">JCM17207_00070</name>
</gene>
<evidence type="ECO:0000256" key="1">
    <source>
        <dbReference type="SAM" id="Phobius"/>
    </source>
</evidence>
<name>A0AA37IUK7_9FIRM</name>
<evidence type="ECO:0000313" key="3">
    <source>
        <dbReference type="Proteomes" id="UP001055185"/>
    </source>
</evidence>
<organism evidence="2 3">
    <name type="scientific">Faecalibacterium gallinarum</name>
    <dbReference type="NCBI Taxonomy" id="2903556"/>
    <lineage>
        <taxon>Bacteria</taxon>
        <taxon>Bacillati</taxon>
        <taxon>Bacillota</taxon>
        <taxon>Clostridia</taxon>
        <taxon>Eubacteriales</taxon>
        <taxon>Oscillospiraceae</taxon>
        <taxon>Faecalibacterium</taxon>
    </lineage>
</organism>
<dbReference type="Proteomes" id="UP001055185">
    <property type="component" value="Unassembled WGS sequence"/>
</dbReference>
<proteinExistence type="predicted"/>
<dbReference type="AlphaFoldDB" id="A0AA37IUK7"/>
<sequence>MDQFISTLFNTNHEAPSLEVLLVLAVIAVVVPAIHRYMLAHRQANPDRKKQNSQNKKK</sequence>
<keyword evidence="3" id="KW-1185">Reference proteome</keyword>
<comment type="caution">
    <text evidence="2">The sequence shown here is derived from an EMBL/GenBank/DDBJ whole genome shotgun (WGS) entry which is preliminary data.</text>
</comment>
<dbReference type="EMBL" id="BQKV01000001">
    <property type="protein sequence ID" value="GJN63382.1"/>
    <property type="molecule type" value="Genomic_DNA"/>
</dbReference>
<keyword evidence="1" id="KW-0472">Membrane</keyword>
<reference evidence="2" key="1">
    <citation type="journal article" date="2022" name="Int. J. Syst. Evol. Microbiol.">
        <title>Genome-based, phenotypic and chemotaxonomic classification of Faecalibacterium strains: proposal of three novel species Faecalibacterium duncaniae sp. nov., Faecalibacterium hattorii sp. nov. and Faecalibacterium gallinarum sp. nov. .</title>
        <authorList>
            <person name="Sakamoto M."/>
            <person name="Sakurai N."/>
            <person name="Tanno H."/>
            <person name="Iino T."/>
            <person name="Ohkuma M."/>
            <person name="Endo A."/>
        </authorList>
    </citation>
    <scope>NUCLEOTIDE SEQUENCE</scope>
    <source>
        <strain evidence="2">JCM 17207</strain>
    </source>
</reference>
<dbReference type="RefSeq" id="WP_238315409.1">
    <property type="nucleotide sequence ID" value="NZ_BQKV01000001.1"/>
</dbReference>
<evidence type="ECO:0000313" key="2">
    <source>
        <dbReference type="EMBL" id="GJN63382.1"/>
    </source>
</evidence>
<accession>A0AA37IUK7</accession>
<keyword evidence="1" id="KW-1133">Transmembrane helix</keyword>
<feature type="transmembrane region" description="Helical" evidence="1">
    <location>
        <begin position="20"/>
        <end position="39"/>
    </location>
</feature>